<proteinExistence type="inferred from homology"/>
<accession>A0ABT1QY64</accession>
<dbReference type="EMBL" id="JANFQO010000026">
    <property type="protein sequence ID" value="MCQ4167217.1"/>
    <property type="molecule type" value="Genomic_DNA"/>
</dbReference>
<comment type="caution">
    <text evidence="3">The sequence shown here is derived from an EMBL/GenBank/DDBJ whole genome shotgun (WGS) entry which is preliminary data.</text>
</comment>
<dbReference type="InterPro" id="IPR035439">
    <property type="entry name" value="UPF0145_dom_sf"/>
</dbReference>
<evidence type="ECO:0000256" key="1">
    <source>
        <dbReference type="ARBA" id="ARBA00010751"/>
    </source>
</evidence>
<dbReference type="PANTHER" id="PTHR34068">
    <property type="entry name" value="UPF0145 PROTEIN YBJQ"/>
    <property type="match status" value="1"/>
</dbReference>
<keyword evidence="4" id="KW-1185">Reference proteome</keyword>
<evidence type="ECO:0000256" key="2">
    <source>
        <dbReference type="HAMAP-Rule" id="MF_00338"/>
    </source>
</evidence>
<gene>
    <name evidence="3" type="ORF">NM961_21085</name>
</gene>
<organism evidence="3 4">
    <name type="scientific">Tahibacter harae</name>
    <dbReference type="NCBI Taxonomy" id="2963937"/>
    <lineage>
        <taxon>Bacteria</taxon>
        <taxon>Pseudomonadati</taxon>
        <taxon>Pseudomonadota</taxon>
        <taxon>Gammaproteobacteria</taxon>
        <taxon>Lysobacterales</taxon>
        <taxon>Rhodanobacteraceae</taxon>
        <taxon>Tahibacter</taxon>
    </lineage>
</organism>
<protein>
    <recommendedName>
        <fullName evidence="2">UPF0145 protein NM961_21085</fullName>
    </recommendedName>
</protein>
<dbReference type="PANTHER" id="PTHR34068:SF1">
    <property type="entry name" value="UPF0145 PROTEIN YBJQ"/>
    <property type="match status" value="1"/>
</dbReference>
<dbReference type="Proteomes" id="UP001165498">
    <property type="component" value="Unassembled WGS sequence"/>
</dbReference>
<dbReference type="Pfam" id="PF01906">
    <property type="entry name" value="YbjQ_1"/>
    <property type="match status" value="1"/>
</dbReference>
<dbReference type="HAMAP" id="MF_00338">
    <property type="entry name" value="UPF0145"/>
    <property type="match status" value="1"/>
</dbReference>
<dbReference type="Gene3D" id="3.30.110.70">
    <property type="entry name" value="Hypothetical protein apc22750. Chain B"/>
    <property type="match status" value="1"/>
</dbReference>
<evidence type="ECO:0000313" key="4">
    <source>
        <dbReference type="Proteomes" id="UP001165498"/>
    </source>
</evidence>
<sequence length="108" mass="11502">MLLSTTHQLEGHPVRQYLGLVSGEAILGANVFRDFFAGIRDILGGRSGSYEKVLRKAKEAAIEDMVEAAKDLGANAVVGIDFDYETVQIKEGGDMLMVTVTGTAVVTG</sequence>
<reference evidence="3" key="1">
    <citation type="submission" date="2022-07" db="EMBL/GenBank/DDBJ databases">
        <title>Tahibacter sp., a new gammaproteobacterium isolated from the silt sample collected at pig farm.</title>
        <authorList>
            <person name="Chen H."/>
        </authorList>
    </citation>
    <scope>NUCLEOTIDE SEQUENCE</scope>
    <source>
        <strain evidence="3">P2K</strain>
    </source>
</reference>
<dbReference type="RefSeq" id="WP_255916405.1">
    <property type="nucleotide sequence ID" value="NZ_JANFQO010000026.1"/>
</dbReference>
<evidence type="ECO:0000313" key="3">
    <source>
        <dbReference type="EMBL" id="MCQ4167217.1"/>
    </source>
</evidence>
<comment type="similarity">
    <text evidence="1 2">Belongs to the UPF0145 family.</text>
</comment>
<name>A0ABT1QY64_9GAMM</name>
<dbReference type="SUPFAM" id="SSF117782">
    <property type="entry name" value="YbjQ-like"/>
    <property type="match status" value="1"/>
</dbReference>
<dbReference type="InterPro" id="IPR002765">
    <property type="entry name" value="UPF0145_YbjQ-like"/>
</dbReference>